<dbReference type="Pfam" id="PF00877">
    <property type="entry name" value="NLPC_P60"/>
    <property type="match status" value="1"/>
</dbReference>
<dbReference type="InterPro" id="IPR036779">
    <property type="entry name" value="LysM_dom_sf"/>
</dbReference>
<protein>
    <submittedName>
        <fullName evidence="9">C40 family peptidase</fullName>
    </submittedName>
</protein>
<evidence type="ECO:0000313" key="10">
    <source>
        <dbReference type="Proteomes" id="UP001518925"/>
    </source>
</evidence>
<organism evidence="9 10">
    <name type="scientific">Bacillus suaedaesalsae</name>
    <dbReference type="NCBI Taxonomy" id="2810349"/>
    <lineage>
        <taxon>Bacteria</taxon>
        <taxon>Bacillati</taxon>
        <taxon>Bacillota</taxon>
        <taxon>Bacilli</taxon>
        <taxon>Bacillales</taxon>
        <taxon>Bacillaceae</taxon>
        <taxon>Bacillus</taxon>
    </lineage>
</organism>
<keyword evidence="2" id="KW-0645">Protease</keyword>
<dbReference type="Gene3D" id="3.90.1720.10">
    <property type="entry name" value="endopeptidase domain like (from Nostoc punctiforme)"/>
    <property type="match status" value="1"/>
</dbReference>
<dbReference type="PANTHER" id="PTHR47053:SF1">
    <property type="entry name" value="MUREIN DD-ENDOPEPTIDASE MEPH-RELATED"/>
    <property type="match status" value="1"/>
</dbReference>
<dbReference type="EMBL" id="JAFELM010000043">
    <property type="protein sequence ID" value="MBM6619653.1"/>
    <property type="molecule type" value="Genomic_DNA"/>
</dbReference>
<evidence type="ECO:0000259" key="8">
    <source>
        <dbReference type="PROSITE" id="PS51935"/>
    </source>
</evidence>
<evidence type="ECO:0000256" key="4">
    <source>
        <dbReference type="ARBA" id="ARBA00022737"/>
    </source>
</evidence>
<dbReference type="SUPFAM" id="SSF54001">
    <property type="entry name" value="Cysteine proteinases"/>
    <property type="match status" value="1"/>
</dbReference>
<comment type="caution">
    <text evidence="9">The sequence shown here is derived from an EMBL/GenBank/DDBJ whole genome shotgun (WGS) entry which is preliminary data.</text>
</comment>
<dbReference type="Gene3D" id="3.10.350.10">
    <property type="entry name" value="LysM domain"/>
    <property type="match status" value="1"/>
</dbReference>
<dbReference type="Proteomes" id="UP001518925">
    <property type="component" value="Unassembled WGS sequence"/>
</dbReference>
<dbReference type="PANTHER" id="PTHR47053">
    <property type="entry name" value="MUREIN DD-ENDOPEPTIDASE MEPH-RELATED"/>
    <property type="match status" value="1"/>
</dbReference>
<feature type="domain" description="LysM" evidence="7">
    <location>
        <begin position="118"/>
        <end position="161"/>
    </location>
</feature>
<evidence type="ECO:0000256" key="3">
    <source>
        <dbReference type="ARBA" id="ARBA00022729"/>
    </source>
</evidence>
<evidence type="ECO:0000256" key="1">
    <source>
        <dbReference type="ARBA" id="ARBA00007074"/>
    </source>
</evidence>
<evidence type="ECO:0000256" key="5">
    <source>
        <dbReference type="ARBA" id="ARBA00022801"/>
    </source>
</evidence>
<keyword evidence="10" id="KW-1185">Reference proteome</keyword>
<gene>
    <name evidence="9" type="ORF">JR050_18485</name>
</gene>
<dbReference type="PROSITE" id="PS51935">
    <property type="entry name" value="NLPC_P60"/>
    <property type="match status" value="1"/>
</dbReference>
<comment type="similarity">
    <text evidence="1">Belongs to the peptidase C40 family.</text>
</comment>
<dbReference type="InterPro" id="IPR012854">
    <property type="entry name" value="Cu_amine_oxidase-like_N"/>
</dbReference>
<dbReference type="InterPro" id="IPR051202">
    <property type="entry name" value="Peptidase_C40"/>
</dbReference>
<keyword evidence="5" id="KW-0378">Hydrolase</keyword>
<evidence type="ECO:0000313" key="9">
    <source>
        <dbReference type="EMBL" id="MBM6619653.1"/>
    </source>
</evidence>
<evidence type="ECO:0000259" key="7">
    <source>
        <dbReference type="PROSITE" id="PS51782"/>
    </source>
</evidence>
<dbReference type="InterPro" id="IPR038765">
    <property type="entry name" value="Papain-like_cys_pep_sf"/>
</dbReference>
<dbReference type="InterPro" id="IPR000064">
    <property type="entry name" value="NLP_P60_dom"/>
</dbReference>
<keyword evidence="3" id="KW-0732">Signal</keyword>
<dbReference type="Pfam" id="PF07833">
    <property type="entry name" value="Cu_amine_oxidN1"/>
    <property type="match status" value="1"/>
</dbReference>
<evidence type="ECO:0000256" key="6">
    <source>
        <dbReference type="ARBA" id="ARBA00022807"/>
    </source>
</evidence>
<keyword evidence="4" id="KW-0677">Repeat</keyword>
<keyword evidence="6" id="KW-0788">Thiol protease</keyword>
<dbReference type="Pfam" id="PF01476">
    <property type="entry name" value="LysM"/>
    <property type="match status" value="1"/>
</dbReference>
<proteinExistence type="inferred from homology"/>
<name>A0ABS2DMG8_9BACI</name>
<accession>A0ABS2DMG8</accession>
<sequence>MPTAGVFVNGKAVDGVEPIKINGELYIPFVRLANMLKYNAIEYNPKNATFQVTDGSSQLRATVGGAIARKGNEYIHIDPLVWHNKTAYISLSAGSALFNVYMYFKPENGSIQVQKPAKQYIVQHGDSLFDIARAHHTTVYQLKFANNLKTNIIHPGQRLQIPTKVTAKETEPIREKAPVKKTTNITAVRANIITHAKKYIGAGYKYGAKLSEAPRLFDCSSYTMLVFQKNGVNLPRTSREQASVGMSVSKLEQGDLLFFTDPSTYSDGRVGHVGIYMADGSMIHASSSKGVTITENVLSNPYWGKHYLFAKRVIK</sequence>
<dbReference type="SUPFAM" id="SSF54106">
    <property type="entry name" value="LysM domain"/>
    <property type="match status" value="1"/>
</dbReference>
<evidence type="ECO:0000256" key="2">
    <source>
        <dbReference type="ARBA" id="ARBA00022670"/>
    </source>
</evidence>
<reference evidence="9 10" key="1">
    <citation type="submission" date="2021-02" db="EMBL/GenBank/DDBJ databases">
        <title>Bacillus sp. RD4P76, an endophyte from a halophyte.</title>
        <authorList>
            <person name="Sun J.-Q."/>
        </authorList>
    </citation>
    <scope>NUCLEOTIDE SEQUENCE [LARGE SCALE GENOMIC DNA]</scope>
    <source>
        <strain evidence="9 10">RD4P76</strain>
    </source>
</reference>
<dbReference type="PROSITE" id="PS51782">
    <property type="entry name" value="LYSM"/>
    <property type="match status" value="1"/>
</dbReference>
<dbReference type="CDD" id="cd00118">
    <property type="entry name" value="LysM"/>
    <property type="match status" value="1"/>
</dbReference>
<dbReference type="InterPro" id="IPR018392">
    <property type="entry name" value="LysM"/>
</dbReference>
<dbReference type="SMART" id="SM00257">
    <property type="entry name" value="LysM"/>
    <property type="match status" value="1"/>
</dbReference>
<feature type="domain" description="NlpC/P60" evidence="8">
    <location>
        <begin position="186"/>
        <end position="314"/>
    </location>
</feature>